<dbReference type="PANTHER" id="PTHR34585:SF22">
    <property type="entry name" value="HELIX-TURN-HELIX DOMAIN-CONTAINING PROTEIN"/>
    <property type="match status" value="1"/>
</dbReference>
<dbReference type="AlphaFoldDB" id="A0A1J5SGZ2"/>
<proteinExistence type="predicted"/>
<dbReference type="PANTHER" id="PTHR34585">
    <property type="match status" value="1"/>
</dbReference>
<name>A0A1J5SGZ2_9ZZZZ</name>
<sequence>MAIELITKDDFTRFKQELFSELKTFLTPTTVPIKRWLKTHEVLRLLKISSGTLQTLRVNGTIKAKKVGGTLYYDYIEIEKMLSK</sequence>
<protein>
    <submittedName>
        <fullName evidence="1">Uncharacterized protein</fullName>
    </submittedName>
</protein>
<comment type="caution">
    <text evidence="1">The sequence shown here is derived from an EMBL/GenBank/DDBJ whole genome shotgun (WGS) entry which is preliminary data.</text>
</comment>
<accession>A0A1J5SGZ2</accession>
<organism evidence="1">
    <name type="scientific">mine drainage metagenome</name>
    <dbReference type="NCBI Taxonomy" id="410659"/>
    <lineage>
        <taxon>unclassified sequences</taxon>
        <taxon>metagenomes</taxon>
        <taxon>ecological metagenomes</taxon>
    </lineage>
</organism>
<dbReference type="EMBL" id="MLJW01000036">
    <property type="protein sequence ID" value="OIR07650.1"/>
    <property type="molecule type" value="Genomic_DNA"/>
</dbReference>
<gene>
    <name evidence="1" type="ORF">GALL_103150</name>
</gene>
<evidence type="ECO:0000313" key="1">
    <source>
        <dbReference type="EMBL" id="OIR07650.1"/>
    </source>
</evidence>
<reference evidence="1" key="1">
    <citation type="submission" date="2016-10" db="EMBL/GenBank/DDBJ databases">
        <title>Sequence of Gallionella enrichment culture.</title>
        <authorList>
            <person name="Poehlein A."/>
            <person name="Muehling M."/>
            <person name="Daniel R."/>
        </authorList>
    </citation>
    <scope>NUCLEOTIDE SEQUENCE</scope>
</reference>